<comment type="caution">
    <text evidence="1">The sequence shown here is derived from an EMBL/GenBank/DDBJ whole genome shotgun (WGS) entry which is preliminary data.</text>
</comment>
<sequence length="72" mass="8162">MSTVKSVTSNRSRQHITTKYINPHKSTALTSIPIQTRLNTQTQNQNAIKFEPQKQNSCDLDDMLAQSNIHAH</sequence>
<protein>
    <submittedName>
        <fullName evidence="1">Uncharacterized protein</fullName>
    </submittedName>
</protein>
<evidence type="ECO:0000313" key="1">
    <source>
        <dbReference type="EMBL" id="KAJ6388453.1"/>
    </source>
</evidence>
<dbReference type="Proteomes" id="UP001141253">
    <property type="component" value="Chromosome 3"/>
</dbReference>
<reference evidence="1" key="2">
    <citation type="journal article" date="2023" name="Int. J. Mol. Sci.">
        <title>De Novo Assembly and Annotation of 11 Diverse Shrub Willow (Salix) Genomes Reveals Novel Gene Organization in Sex-Linked Regions.</title>
        <authorList>
            <person name="Hyden B."/>
            <person name="Feng K."/>
            <person name="Yates T.B."/>
            <person name="Jawdy S."/>
            <person name="Cereghino C."/>
            <person name="Smart L.B."/>
            <person name="Muchero W."/>
        </authorList>
    </citation>
    <scope>NUCLEOTIDE SEQUENCE</scope>
    <source>
        <tissue evidence="1">Shoot tip</tissue>
    </source>
</reference>
<evidence type="ECO:0000313" key="2">
    <source>
        <dbReference type="Proteomes" id="UP001141253"/>
    </source>
</evidence>
<gene>
    <name evidence="1" type="ORF">OIU77_026929</name>
</gene>
<organism evidence="1 2">
    <name type="scientific">Salix suchowensis</name>
    <dbReference type="NCBI Taxonomy" id="1278906"/>
    <lineage>
        <taxon>Eukaryota</taxon>
        <taxon>Viridiplantae</taxon>
        <taxon>Streptophyta</taxon>
        <taxon>Embryophyta</taxon>
        <taxon>Tracheophyta</taxon>
        <taxon>Spermatophyta</taxon>
        <taxon>Magnoliopsida</taxon>
        <taxon>eudicotyledons</taxon>
        <taxon>Gunneridae</taxon>
        <taxon>Pentapetalae</taxon>
        <taxon>rosids</taxon>
        <taxon>fabids</taxon>
        <taxon>Malpighiales</taxon>
        <taxon>Salicaceae</taxon>
        <taxon>Saliceae</taxon>
        <taxon>Salix</taxon>
    </lineage>
</organism>
<keyword evidence="2" id="KW-1185">Reference proteome</keyword>
<dbReference type="EMBL" id="JAPFFI010000007">
    <property type="protein sequence ID" value="KAJ6388453.1"/>
    <property type="molecule type" value="Genomic_DNA"/>
</dbReference>
<proteinExistence type="predicted"/>
<accession>A0ABQ9BMS1</accession>
<reference evidence="1" key="1">
    <citation type="submission" date="2022-10" db="EMBL/GenBank/DDBJ databases">
        <authorList>
            <person name="Hyden B.L."/>
            <person name="Feng K."/>
            <person name="Yates T."/>
            <person name="Jawdy S."/>
            <person name="Smart L.B."/>
            <person name="Muchero W."/>
        </authorList>
    </citation>
    <scope>NUCLEOTIDE SEQUENCE</scope>
    <source>
        <tissue evidence="1">Shoot tip</tissue>
    </source>
</reference>
<name>A0ABQ9BMS1_9ROSI</name>